<evidence type="ECO:0000256" key="1">
    <source>
        <dbReference type="SAM" id="MobiDB-lite"/>
    </source>
</evidence>
<gene>
    <name evidence="2" type="ORF">B0H67DRAFT_681913</name>
</gene>
<feature type="region of interest" description="Disordered" evidence="1">
    <location>
        <begin position="118"/>
        <end position="144"/>
    </location>
</feature>
<dbReference type="Proteomes" id="UP001172102">
    <property type="component" value="Unassembled WGS sequence"/>
</dbReference>
<keyword evidence="3" id="KW-1185">Reference proteome</keyword>
<dbReference type="AlphaFoldDB" id="A0AA40AQ11"/>
<accession>A0AA40AQ11</accession>
<evidence type="ECO:0000313" key="2">
    <source>
        <dbReference type="EMBL" id="KAK0719889.1"/>
    </source>
</evidence>
<organism evidence="2 3">
    <name type="scientific">Lasiosphaeris hirsuta</name>
    <dbReference type="NCBI Taxonomy" id="260670"/>
    <lineage>
        <taxon>Eukaryota</taxon>
        <taxon>Fungi</taxon>
        <taxon>Dikarya</taxon>
        <taxon>Ascomycota</taxon>
        <taxon>Pezizomycotina</taxon>
        <taxon>Sordariomycetes</taxon>
        <taxon>Sordariomycetidae</taxon>
        <taxon>Sordariales</taxon>
        <taxon>Lasiosphaeriaceae</taxon>
        <taxon>Lasiosphaeris</taxon>
    </lineage>
</organism>
<protein>
    <submittedName>
        <fullName evidence="2">Uncharacterized protein</fullName>
    </submittedName>
</protein>
<sequence>MSRRDSCATYLKSMNCGYVGSQGPLLAGIMMVLGRYSGNEERWTGGNRPRKTPLLGQPSLDPKLTQVSPSQKVRGLRPVWASASLPKNHNWGGAPTASFLVPFPCCFAAMRNRQRAPSAVALTDRRPAAPPLATPGSPSRSSRPSASAANCFVCPQLGRAACVTVTSALAR</sequence>
<feature type="region of interest" description="Disordered" evidence="1">
    <location>
        <begin position="41"/>
        <end position="61"/>
    </location>
</feature>
<comment type="caution">
    <text evidence="2">The sequence shown here is derived from an EMBL/GenBank/DDBJ whole genome shotgun (WGS) entry which is preliminary data.</text>
</comment>
<proteinExistence type="predicted"/>
<name>A0AA40AQ11_9PEZI</name>
<dbReference type="EMBL" id="JAUKUA010000003">
    <property type="protein sequence ID" value="KAK0719889.1"/>
    <property type="molecule type" value="Genomic_DNA"/>
</dbReference>
<evidence type="ECO:0000313" key="3">
    <source>
        <dbReference type="Proteomes" id="UP001172102"/>
    </source>
</evidence>
<reference evidence="2" key="1">
    <citation type="submission" date="2023-06" db="EMBL/GenBank/DDBJ databases">
        <title>Genome-scale phylogeny and comparative genomics of the fungal order Sordariales.</title>
        <authorList>
            <consortium name="Lawrence Berkeley National Laboratory"/>
            <person name="Hensen N."/>
            <person name="Bonometti L."/>
            <person name="Westerberg I."/>
            <person name="Brannstrom I.O."/>
            <person name="Guillou S."/>
            <person name="Cros-Aarteil S."/>
            <person name="Calhoun S."/>
            <person name="Haridas S."/>
            <person name="Kuo A."/>
            <person name="Mondo S."/>
            <person name="Pangilinan J."/>
            <person name="Riley R."/>
            <person name="Labutti K."/>
            <person name="Andreopoulos B."/>
            <person name="Lipzen A."/>
            <person name="Chen C."/>
            <person name="Yanf M."/>
            <person name="Daum C."/>
            <person name="Ng V."/>
            <person name="Clum A."/>
            <person name="Steindorff A."/>
            <person name="Ohm R."/>
            <person name="Martin F."/>
            <person name="Silar P."/>
            <person name="Natvig D."/>
            <person name="Lalanne C."/>
            <person name="Gautier V."/>
            <person name="Ament-Velasquez S.L."/>
            <person name="Kruys A."/>
            <person name="Hutchinson M.I."/>
            <person name="Powell A.J."/>
            <person name="Barry K."/>
            <person name="Miller A.N."/>
            <person name="Grigoriev I.V."/>
            <person name="Debuchy R."/>
            <person name="Gladieux P."/>
            <person name="Thoren M.H."/>
            <person name="Johannesson H."/>
        </authorList>
    </citation>
    <scope>NUCLEOTIDE SEQUENCE</scope>
    <source>
        <strain evidence="2">SMH4607-1</strain>
    </source>
</reference>